<sequence length="410" mass="45590">MTTQTAMPMPAPGTSFVTMVENLVAGEHLEKNPWTPDAMWHNIANQTIDALVARGELRREEADIITGLTPLEELPTALGCPDPSPIWRCIYIAYRLTAGSSFGETKADIRNIMARRAVTNKQFSFMLGVIVDRDVRRPKARKEPGKRRPSSLQRARNAFGDGGFLTEDVPGRQWIPVFAPLPQLLERALAGDRDARITLMIGGGFALMMDGYLTRDRESKLFEGSAPFRGSPPAILTDLAGHEHGLRMLATAWEYWDPAKPAHDYNIPVINADGSLIITGDTRETRGPERLTEYRLYEIASPSKATAGFLKQQEARKARNQAASPEDRDQDNRERLTMALDIAKDAATALENSTVSPPPHPFGTHEDWQRMRKTAQLVYELLVRNHPDPGEGYIESAAPGEDEDAEHDDE</sequence>
<protein>
    <submittedName>
        <fullName evidence="2">Uncharacterized protein</fullName>
    </submittedName>
</protein>
<evidence type="ECO:0000313" key="2">
    <source>
        <dbReference type="EMBL" id="GAA2218763.1"/>
    </source>
</evidence>
<accession>A0ABN3D420</accession>
<reference evidence="2 3" key="1">
    <citation type="journal article" date="2019" name="Int. J. Syst. Evol. Microbiol.">
        <title>The Global Catalogue of Microorganisms (GCM) 10K type strain sequencing project: providing services to taxonomists for standard genome sequencing and annotation.</title>
        <authorList>
            <consortium name="The Broad Institute Genomics Platform"/>
            <consortium name="The Broad Institute Genome Sequencing Center for Infectious Disease"/>
            <person name="Wu L."/>
            <person name="Ma J."/>
        </authorList>
    </citation>
    <scope>NUCLEOTIDE SEQUENCE [LARGE SCALE GENOMIC DNA]</scope>
    <source>
        <strain evidence="2 3">JCM 3053</strain>
    </source>
</reference>
<feature type="compositionally biased region" description="Acidic residues" evidence="1">
    <location>
        <begin position="400"/>
        <end position="410"/>
    </location>
</feature>
<evidence type="ECO:0000313" key="3">
    <source>
        <dbReference type="Proteomes" id="UP001501474"/>
    </source>
</evidence>
<name>A0ABN3D420_9ACTN</name>
<dbReference type="Proteomes" id="UP001501474">
    <property type="component" value="Unassembled WGS sequence"/>
</dbReference>
<evidence type="ECO:0000256" key="1">
    <source>
        <dbReference type="SAM" id="MobiDB-lite"/>
    </source>
</evidence>
<comment type="caution">
    <text evidence="2">The sequence shown here is derived from an EMBL/GenBank/DDBJ whole genome shotgun (WGS) entry which is preliminary data.</text>
</comment>
<proteinExistence type="predicted"/>
<gene>
    <name evidence="2" type="ORF">GCM10010104_04410</name>
</gene>
<dbReference type="RefSeq" id="WP_234846122.1">
    <property type="nucleotide sequence ID" value="NZ_BAAART010000009.1"/>
</dbReference>
<organism evidence="2 3">
    <name type="scientific">Streptomyces indiaensis</name>
    <dbReference type="NCBI Taxonomy" id="284033"/>
    <lineage>
        <taxon>Bacteria</taxon>
        <taxon>Bacillati</taxon>
        <taxon>Actinomycetota</taxon>
        <taxon>Actinomycetes</taxon>
        <taxon>Kitasatosporales</taxon>
        <taxon>Streptomycetaceae</taxon>
        <taxon>Streptomyces</taxon>
    </lineage>
</organism>
<feature type="region of interest" description="Disordered" evidence="1">
    <location>
        <begin position="311"/>
        <end position="333"/>
    </location>
</feature>
<feature type="region of interest" description="Disordered" evidence="1">
    <location>
        <begin position="386"/>
        <end position="410"/>
    </location>
</feature>
<keyword evidence="3" id="KW-1185">Reference proteome</keyword>
<dbReference type="EMBL" id="BAAART010000009">
    <property type="protein sequence ID" value="GAA2218763.1"/>
    <property type="molecule type" value="Genomic_DNA"/>
</dbReference>